<evidence type="ECO:0000313" key="2">
    <source>
        <dbReference type="EMBL" id="ORJ61052.1"/>
    </source>
</evidence>
<dbReference type="Proteomes" id="UP000193040">
    <property type="component" value="Unassembled WGS sequence"/>
</dbReference>
<dbReference type="Gene3D" id="3.40.50.1820">
    <property type="entry name" value="alpha/beta hydrolase"/>
    <property type="match status" value="1"/>
</dbReference>
<name>A0A1X0Y7J1_MYCSI</name>
<dbReference type="SUPFAM" id="SSF53474">
    <property type="entry name" value="alpha/beta-Hydrolases"/>
    <property type="match status" value="1"/>
</dbReference>
<feature type="domain" description="AB hydrolase-1" evidence="1">
    <location>
        <begin position="35"/>
        <end position="243"/>
    </location>
</feature>
<evidence type="ECO:0000313" key="3">
    <source>
        <dbReference type="Proteomes" id="UP000193040"/>
    </source>
</evidence>
<reference evidence="2 3" key="1">
    <citation type="submission" date="2017-03" db="EMBL/GenBank/DDBJ databases">
        <title>Genomic insights into Mycobacterium simiae human colonization.</title>
        <authorList>
            <person name="Steffani J.L."/>
            <person name="Brunck M.E."/>
            <person name="Cruz E."/>
            <person name="Montiel R."/>
            <person name="Barona F."/>
        </authorList>
    </citation>
    <scope>NUCLEOTIDE SEQUENCE [LARGE SCALE GENOMIC DNA]</scope>
    <source>
        <strain evidence="2 3">MsiGto</strain>
    </source>
</reference>
<protein>
    <recommendedName>
        <fullName evidence="1">AB hydrolase-1 domain-containing protein</fullName>
    </recommendedName>
</protein>
<dbReference type="InterPro" id="IPR029058">
    <property type="entry name" value="AB_hydrolase_fold"/>
</dbReference>
<organism evidence="2 3">
    <name type="scientific">Mycobacterium simiae</name>
    <name type="common">Mycobacterium habana</name>
    <dbReference type="NCBI Taxonomy" id="1784"/>
    <lineage>
        <taxon>Bacteria</taxon>
        <taxon>Bacillati</taxon>
        <taxon>Actinomycetota</taxon>
        <taxon>Actinomycetes</taxon>
        <taxon>Mycobacteriales</taxon>
        <taxon>Mycobacteriaceae</taxon>
        <taxon>Mycobacterium</taxon>
        <taxon>Mycobacterium simiae complex</taxon>
    </lineage>
</organism>
<comment type="caution">
    <text evidence="2">The sequence shown here is derived from an EMBL/GenBank/DDBJ whole genome shotgun (WGS) entry which is preliminary data.</text>
</comment>
<dbReference type="EMBL" id="MZZM01000016">
    <property type="protein sequence ID" value="ORJ61052.1"/>
    <property type="molecule type" value="Genomic_DNA"/>
</dbReference>
<dbReference type="PROSITE" id="PS51257">
    <property type="entry name" value="PROKAR_LIPOPROTEIN"/>
    <property type="match status" value="1"/>
</dbReference>
<dbReference type="GO" id="GO:0003824">
    <property type="term" value="F:catalytic activity"/>
    <property type="evidence" value="ECO:0007669"/>
    <property type="project" value="UniProtKB-ARBA"/>
</dbReference>
<dbReference type="STRING" id="1784.VC42_17745"/>
<evidence type="ECO:0000259" key="1">
    <source>
        <dbReference type="Pfam" id="PF12697"/>
    </source>
</evidence>
<dbReference type="PANTHER" id="PTHR37017">
    <property type="entry name" value="AB HYDROLASE-1 DOMAIN-CONTAINING PROTEIN-RELATED"/>
    <property type="match status" value="1"/>
</dbReference>
<dbReference type="Pfam" id="PF12697">
    <property type="entry name" value="Abhydrolase_6"/>
    <property type="match status" value="1"/>
</dbReference>
<accession>A0A1X0Y7J1</accession>
<dbReference type="AlphaFoldDB" id="A0A1X0Y7J1"/>
<keyword evidence="3" id="KW-1185">Reference proteome</keyword>
<proteinExistence type="predicted"/>
<dbReference type="PANTHER" id="PTHR37017:SF11">
    <property type="entry name" value="ESTERASE_LIPASE_THIOESTERASE DOMAIN-CONTAINING PROTEIN"/>
    <property type="match status" value="1"/>
</dbReference>
<dbReference type="InterPro" id="IPR052897">
    <property type="entry name" value="Sec-Metab_Biosynth_Hydrolase"/>
</dbReference>
<dbReference type="InterPro" id="IPR000073">
    <property type="entry name" value="AB_hydrolase_1"/>
</dbReference>
<gene>
    <name evidence="2" type="ORF">B5M45_12480</name>
</gene>
<sequence length="258" mass="27461">MLRVSCSAGGGLGGCSYCRERGFMAALGLGSRPTIVLVHGAWHGSWVWEIVVPRLTGRGWRIRTVELPTTGERPGRFGLAEDAEAVGRCILDVGGPVVVVAHSYAGVVVSQGAANLPGVRHLVYVCAFQLDVGESLLEAAGGQPPPWWVIDGDVITVDEPGLQFFNDLRPEDAARAIARLRPFSLKPVTQTLTAAAWHTVPSTYVMCDNDVAFATGQEIFAARAAHVRRLPSGHSPFFSVPYELSDLIEEAATGASAS</sequence>